<dbReference type="RefSeq" id="WP_188987086.1">
    <property type="nucleotide sequence ID" value="NZ_BAAAHC010000003.1"/>
</dbReference>
<dbReference type="AlphaFoldDB" id="A0A917JVD0"/>
<evidence type="ECO:0000313" key="2">
    <source>
        <dbReference type="EMBL" id="GGI83394.1"/>
    </source>
</evidence>
<gene>
    <name evidence="1" type="ORF">GCM10009545_06920</name>
    <name evidence="2" type="ORF">GCM10011581_20790</name>
</gene>
<evidence type="ECO:0000313" key="1">
    <source>
        <dbReference type="EMBL" id="GAA0507475.1"/>
    </source>
</evidence>
<dbReference type="EMBL" id="BAAAHC010000003">
    <property type="protein sequence ID" value="GAA0507475.1"/>
    <property type="molecule type" value="Genomic_DNA"/>
</dbReference>
<reference evidence="1 4" key="2">
    <citation type="journal article" date="2019" name="Int. J. Syst. Evol. Microbiol.">
        <title>The Global Catalogue of Microorganisms (GCM) 10K type strain sequencing project: providing services to taxonomists for standard genome sequencing and annotation.</title>
        <authorList>
            <consortium name="The Broad Institute Genomics Platform"/>
            <consortium name="The Broad Institute Genome Sequencing Center for Infectious Disease"/>
            <person name="Wu L."/>
            <person name="Ma J."/>
        </authorList>
    </citation>
    <scope>NUCLEOTIDE SEQUENCE [LARGE SCALE GENOMIC DNA]</scope>
    <source>
        <strain evidence="1 4">JCM 10664</strain>
    </source>
</reference>
<organism evidence="2 3">
    <name type="scientific">Saccharopolyspora thermophila</name>
    <dbReference type="NCBI Taxonomy" id="89367"/>
    <lineage>
        <taxon>Bacteria</taxon>
        <taxon>Bacillati</taxon>
        <taxon>Actinomycetota</taxon>
        <taxon>Actinomycetes</taxon>
        <taxon>Pseudonocardiales</taxon>
        <taxon>Pseudonocardiaceae</taxon>
        <taxon>Saccharopolyspora</taxon>
    </lineage>
</organism>
<evidence type="ECO:0000313" key="3">
    <source>
        <dbReference type="Proteomes" id="UP000597989"/>
    </source>
</evidence>
<dbReference type="Proteomes" id="UP000597989">
    <property type="component" value="Unassembled WGS sequence"/>
</dbReference>
<name>A0A917JVD0_9PSEU</name>
<protein>
    <submittedName>
        <fullName evidence="2">Uncharacterized protein</fullName>
    </submittedName>
</protein>
<reference evidence="1" key="4">
    <citation type="submission" date="2023-12" db="EMBL/GenBank/DDBJ databases">
        <authorList>
            <person name="Sun Q."/>
            <person name="Inoue M."/>
        </authorList>
    </citation>
    <scope>NUCLEOTIDE SEQUENCE</scope>
    <source>
        <strain evidence="1">JCM 10664</strain>
    </source>
</reference>
<sequence length="78" mass="7882">MKPRKVSGCDNGTCAAVYVSDQGTAVVQGNSVAHADGLELGDGESAVELPPDVVLDAVSALVESAHAAAVHRLREVLG</sequence>
<keyword evidence="4" id="KW-1185">Reference proteome</keyword>
<evidence type="ECO:0000313" key="4">
    <source>
        <dbReference type="Proteomes" id="UP001500220"/>
    </source>
</evidence>
<comment type="caution">
    <text evidence="2">The sequence shown here is derived from an EMBL/GenBank/DDBJ whole genome shotgun (WGS) entry which is preliminary data.</text>
</comment>
<proteinExistence type="predicted"/>
<reference evidence="2" key="3">
    <citation type="submission" date="2020-09" db="EMBL/GenBank/DDBJ databases">
        <authorList>
            <person name="Sun Q."/>
            <person name="Zhou Y."/>
        </authorList>
    </citation>
    <scope>NUCLEOTIDE SEQUENCE</scope>
    <source>
        <strain evidence="2">CGMCC 4.7206</strain>
    </source>
</reference>
<dbReference type="EMBL" id="BMMT01000005">
    <property type="protein sequence ID" value="GGI83394.1"/>
    <property type="molecule type" value="Genomic_DNA"/>
</dbReference>
<reference evidence="2 3" key="1">
    <citation type="journal article" date="2014" name="Int. J. Syst. Evol. Microbiol.">
        <title>Complete genome sequence of Corynebacterium casei LMG S-19264T (=DSM 44701T), isolated from a smear-ripened cheese.</title>
        <authorList>
            <consortium name="US DOE Joint Genome Institute (JGI-PGF)"/>
            <person name="Walter F."/>
            <person name="Albersmeier A."/>
            <person name="Kalinowski J."/>
            <person name="Ruckert C."/>
        </authorList>
    </citation>
    <scope>NUCLEOTIDE SEQUENCE [LARGE SCALE GENOMIC DNA]</scope>
    <source>
        <strain evidence="2 3">CGMCC 4.7206</strain>
    </source>
</reference>
<dbReference type="Proteomes" id="UP001500220">
    <property type="component" value="Unassembled WGS sequence"/>
</dbReference>
<accession>A0A917JVD0</accession>